<proteinExistence type="predicted"/>
<dbReference type="InterPro" id="IPR006805">
    <property type="entry name" value="Anth_synth_I_N"/>
</dbReference>
<dbReference type="STRING" id="1401.BK123_33970"/>
<sequence>MERRVELAQWQAWAKEGWSVVPYLVQYKGATRGLPLSWRHAWKAASPYAFVLESGKGGRYTYLGLRPVSILQGKGSYGEIIELSGDSRTQVTGKPLHLLEQWMKEWRAPRVPGWPDFRGGCAGFLSYDVIRSIEQLPKMAKDEPGFLDYMWMRMEEIWIYDHTDDSIYCSVHVPLPWAFGTGEVSEEKAASGASVDASRGSVLSTDQEKLLQELYDRAVVRAESMLFQWNQMFGTVVGNGSESEDEHVRQERWKKAQELSGPNVEIWDRLEIDFTQEAFEQAVRSIQEYIRQGDVFQVNLSLRRHLQLHADPADIYEWLRILNPSPYMGYLSSPGFSLASGSPELLVKLDGDVVSARPIAGTRRRGSNPEEDAAMEAELLGSEKERAEHIMLVDLERNDIGRIAAYGTVHVPELMTVERYSHVMHLVSQVEGRIAEGNHAHDVIAAAFPGGTITGAPKIRTMEIIEELEPVTRGPYTGSMGWIDYNGDMELNIIIRTLAVKDGVGYIQTGAGIVIDSDPYREYRECHNKAKALIAALICSEEEAAVLSANIGGN</sequence>
<accession>A0A1R1AEJ7</accession>
<dbReference type="EMBL" id="MRTF01000029">
    <property type="protein sequence ID" value="OME83857.1"/>
    <property type="molecule type" value="Genomic_DNA"/>
</dbReference>
<dbReference type="PRINTS" id="PR00095">
    <property type="entry name" value="ANTSNTHASEI"/>
</dbReference>
<evidence type="ECO:0000313" key="4">
    <source>
        <dbReference type="Proteomes" id="UP000187074"/>
    </source>
</evidence>
<reference evidence="3 4" key="1">
    <citation type="submission" date="2016-11" db="EMBL/GenBank/DDBJ databases">
        <title>Paenibacillus species isolates.</title>
        <authorList>
            <person name="Beno S.M."/>
        </authorList>
    </citation>
    <scope>NUCLEOTIDE SEQUENCE [LARGE SCALE GENOMIC DNA]</scope>
    <source>
        <strain evidence="3 4">FSL F4-0100</strain>
    </source>
</reference>
<evidence type="ECO:0000259" key="2">
    <source>
        <dbReference type="Pfam" id="PF04715"/>
    </source>
</evidence>
<dbReference type="AlphaFoldDB" id="A0A1R1AEJ7"/>
<dbReference type="GO" id="GO:0000162">
    <property type="term" value="P:L-tryptophan biosynthetic process"/>
    <property type="evidence" value="ECO:0007669"/>
    <property type="project" value="TreeGrafter"/>
</dbReference>
<dbReference type="SUPFAM" id="SSF56322">
    <property type="entry name" value="ADC synthase"/>
    <property type="match status" value="1"/>
</dbReference>
<evidence type="ECO:0000259" key="1">
    <source>
        <dbReference type="Pfam" id="PF00425"/>
    </source>
</evidence>
<dbReference type="Pfam" id="PF04715">
    <property type="entry name" value="Anth_synt_I_N"/>
    <property type="match status" value="1"/>
</dbReference>
<comment type="caution">
    <text evidence="3">The sequence shown here is derived from an EMBL/GenBank/DDBJ whole genome shotgun (WGS) entry which is preliminary data.</text>
</comment>
<dbReference type="PANTHER" id="PTHR11236:SF9">
    <property type="entry name" value="ANTHRANILATE SYNTHASE COMPONENT 1"/>
    <property type="match status" value="1"/>
</dbReference>
<gene>
    <name evidence="3" type="ORF">BK123_33970</name>
</gene>
<dbReference type="Proteomes" id="UP000187074">
    <property type="component" value="Unassembled WGS sequence"/>
</dbReference>
<dbReference type="RefSeq" id="WP_076326687.1">
    <property type="nucleotide sequence ID" value="NZ_MRTF01000029.1"/>
</dbReference>
<name>A0A1R1AEJ7_PAELA</name>
<feature type="domain" description="Anthranilate synthase component I N-terminal" evidence="2">
    <location>
        <begin position="46"/>
        <end position="168"/>
    </location>
</feature>
<evidence type="ECO:0000313" key="3">
    <source>
        <dbReference type="EMBL" id="OME83857.1"/>
    </source>
</evidence>
<feature type="domain" description="Chorismate-utilising enzyme C-terminal" evidence="1">
    <location>
        <begin position="276"/>
        <end position="529"/>
    </location>
</feature>
<dbReference type="InterPro" id="IPR005801">
    <property type="entry name" value="ADC_synthase"/>
</dbReference>
<protein>
    <submittedName>
        <fullName evidence="3">Anthranilate synthase component I</fullName>
    </submittedName>
</protein>
<dbReference type="PANTHER" id="PTHR11236">
    <property type="entry name" value="AMINOBENZOATE/ANTHRANILATE SYNTHASE"/>
    <property type="match status" value="1"/>
</dbReference>
<dbReference type="Pfam" id="PF00425">
    <property type="entry name" value="Chorismate_bind"/>
    <property type="match status" value="1"/>
</dbReference>
<organism evidence="3 4">
    <name type="scientific">Paenibacillus lautus</name>
    <name type="common">Bacillus lautus</name>
    <dbReference type="NCBI Taxonomy" id="1401"/>
    <lineage>
        <taxon>Bacteria</taxon>
        <taxon>Bacillati</taxon>
        <taxon>Bacillota</taxon>
        <taxon>Bacilli</taxon>
        <taxon>Bacillales</taxon>
        <taxon>Paenibacillaceae</taxon>
        <taxon>Paenibacillus</taxon>
    </lineage>
</organism>
<dbReference type="InterPro" id="IPR019999">
    <property type="entry name" value="Anth_synth_I-like"/>
</dbReference>
<dbReference type="OrthoDB" id="9803598at2"/>
<dbReference type="Gene3D" id="3.60.120.10">
    <property type="entry name" value="Anthranilate synthase"/>
    <property type="match status" value="1"/>
</dbReference>
<dbReference type="InterPro" id="IPR015890">
    <property type="entry name" value="Chorismate_C"/>
</dbReference>